<feature type="chain" id="PRO_5043545320" evidence="2">
    <location>
        <begin position="17"/>
        <end position="456"/>
    </location>
</feature>
<organism evidence="3 4">
    <name type="scientific">Daldinia eschscholtzii</name>
    <dbReference type="NCBI Taxonomy" id="292717"/>
    <lineage>
        <taxon>Eukaryota</taxon>
        <taxon>Fungi</taxon>
        <taxon>Dikarya</taxon>
        <taxon>Ascomycota</taxon>
        <taxon>Pezizomycotina</taxon>
        <taxon>Sordariomycetes</taxon>
        <taxon>Xylariomycetidae</taxon>
        <taxon>Xylariales</taxon>
        <taxon>Hypoxylaceae</taxon>
        <taxon>Daldinia</taxon>
    </lineage>
</organism>
<evidence type="ECO:0000256" key="2">
    <source>
        <dbReference type="SAM" id="SignalP"/>
    </source>
</evidence>
<reference evidence="3 4" key="1">
    <citation type="journal article" date="2024" name="Front Chem Biol">
        <title>Unveiling the potential of Daldinia eschscholtzii MFLUCC 19-0629 through bioactivity and bioinformatics studies for enhanced sustainable agriculture production.</title>
        <authorList>
            <person name="Brooks S."/>
            <person name="Weaver J.A."/>
            <person name="Klomchit A."/>
            <person name="Alharthi S.A."/>
            <person name="Onlamun T."/>
            <person name="Nurani R."/>
            <person name="Vong T.K."/>
            <person name="Alberti F."/>
            <person name="Greco C."/>
        </authorList>
    </citation>
    <scope>NUCLEOTIDE SEQUENCE [LARGE SCALE GENOMIC DNA]</scope>
    <source>
        <strain evidence="3">MFLUCC 19-0629</strain>
    </source>
</reference>
<evidence type="ECO:0000313" key="4">
    <source>
        <dbReference type="Proteomes" id="UP001369815"/>
    </source>
</evidence>
<feature type="region of interest" description="Disordered" evidence="1">
    <location>
        <begin position="230"/>
        <end position="262"/>
    </location>
</feature>
<feature type="region of interest" description="Disordered" evidence="1">
    <location>
        <begin position="108"/>
        <end position="166"/>
    </location>
</feature>
<gene>
    <name evidence="3" type="ORF">Daesc_008346</name>
</gene>
<sequence length="456" mass="50189">MDWALIQLVAVGPAVAELFDDDGGDDGERSRSRRGGGGREISEVPTCANCKVDCEVEREDQRSVVRNALRRVDESDGGLARMRWMRMGEQMGRRAVGEIKRVPVAAPASVQSPTSLGRSRWSIQGGTRTSHDSHASHLPVDGNLSGPGESGDDERDHTSPPDPVIYVSIFDPFNGPSFKPSPTKPIPKWMRWLPSQRERRSETRPHSILDEYFPPIPVEQDDFPMSKLPTIYPPSPSPNPLYSSATPRPLNGSHASQSSEFGKLTKSTITALKGPSFVLDEPLKRPSSRVAYSTPTSSKAATTEHYVSTSHPAEALLSPRSRTPTSPRRPVNHRPPSPLTEQVAAHLRRFARRTPPAQSREFLNTYHHYQPHHQLTNTSTSPSPSIAVAGREREKGVADGRQVRSILGRNRTPSPRGVGQVVTDAGEVLDARSMRKKSSLQSEIKRFLSGRGLGRE</sequence>
<evidence type="ECO:0000313" key="3">
    <source>
        <dbReference type="EMBL" id="KAK6950023.1"/>
    </source>
</evidence>
<dbReference type="Proteomes" id="UP001369815">
    <property type="component" value="Unassembled WGS sequence"/>
</dbReference>
<dbReference type="AlphaFoldDB" id="A0AAX6MC26"/>
<accession>A0AAX6MC26</accession>
<keyword evidence="4" id="KW-1185">Reference proteome</keyword>
<name>A0AAX6MC26_9PEZI</name>
<feature type="region of interest" description="Disordered" evidence="1">
    <location>
        <begin position="284"/>
        <end position="339"/>
    </location>
</feature>
<feature type="signal peptide" evidence="2">
    <location>
        <begin position="1"/>
        <end position="16"/>
    </location>
</feature>
<evidence type="ECO:0000256" key="1">
    <source>
        <dbReference type="SAM" id="MobiDB-lite"/>
    </source>
</evidence>
<feature type="compositionally biased region" description="Polar residues" evidence="1">
    <location>
        <begin position="109"/>
        <end position="128"/>
    </location>
</feature>
<keyword evidence="2" id="KW-0732">Signal</keyword>
<feature type="compositionally biased region" description="Polar residues" evidence="1">
    <location>
        <begin position="373"/>
        <end position="384"/>
    </location>
</feature>
<dbReference type="EMBL" id="JBANMG010000008">
    <property type="protein sequence ID" value="KAK6950023.1"/>
    <property type="molecule type" value="Genomic_DNA"/>
</dbReference>
<feature type="compositionally biased region" description="Basic and acidic residues" evidence="1">
    <location>
        <begin position="390"/>
        <end position="399"/>
    </location>
</feature>
<protein>
    <submittedName>
        <fullName evidence="3">Uncharacterized protein</fullName>
    </submittedName>
</protein>
<proteinExistence type="predicted"/>
<feature type="compositionally biased region" description="Polar residues" evidence="1">
    <location>
        <begin position="290"/>
        <end position="311"/>
    </location>
</feature>
<feature type="region of interest" description="Disordered" evidence="1">
    <location>
        <begin position="372"/>
        <end position="399"/>
    </location>
</feature>
<feature type="region of interest" description="Disordered" evidence="1">
    <location>
        <begin position="19"/>
        <end position="41"/>
    </location>
</feature>
<comment type="caution">
    <text evidence="3">The sequence shown here is derived from an EMBL/GenBank/DDBJ whole genome shotgun (WGS) entry which is preliminary data.</text>
</comment>
<feature type="compositionally biased region" description="Low complexity" evidence="1">
    <location>
        <begin position="318"/>
        <end position="329"/>
    </location>
</feature>
<feature type="compositionally biased region" description="Polar residues" evidence="1">
    <location>
        <begin position="253"/>
        <end position="262"/>
    </location>
</feature>